<dbReference type="EMBL" id="CAICTM010000335">
    <property type="protein sequence ID" value="CAB9508185.1"/>
    <property type="molecule type" value="Genomic_DNA"/>
</dbReference>
<dbReference type="OrthoDB" id="10691032at2759"/>
<keyword evidence="3" id="KW-0347">Helicase</keyword>
<keyword evidence="3" id="KW-0378">Hydrolase</keyword>
<reference evidence="3" key="1">
    <citation type="submission" date="2020-06" db="EMBL/GenBank/DDBJ databases">
        <authorList>
            <consortium name="Plant Systems Biology data submission"/>
        </authorList>
    </citation>
    <scope>NUCLEOTIDE SEQUENCE</scope>
    <source>
        <strain evidence="3">D6</strain>
    </source>
</reference>
<dbReference type="AlphaFoldDB" id="A0A9N8DTR9"/>
<keyword evidence="3" id="KW-0067">ATP-binding</keyword>
<proteinExistence type="predicted"/>
<keyword evidence="3" id="KW-0547">Nucleotide-binding</keyword>
<dbReference type="InterPro" id="IPR005114">
    <property type="entry name" value="Helicase_assoc"/>
</dbReference>
<name>A0A9N8DTR9_9STRA</name>
<protein>
    <submittedName>
        <fullName evidence="3">Helicase</fullName>
    </submittedName>
</protein>
<feature type="region of interest" description="Disordered" evidence="1">
    <location>
        <begin position="330"/>
        <end position="363"/>
    </location>
</feature>
<evidence type="ECO:0000256" key="1">
    <source>
        <dbReference type="SAM" id="MobiDB-lite"/>
    </source>
</evidence>
<feature type="region of interest" description="Disordered" evidence="1">
    <location>
        <begin position="175"/>
        <end position="237"/>
    </location>
</feature>
<dbReference type="Proteomes" id="UP001153069">
    <property type="component" value="Unassembled WGS sequence"/>
</dbReference>
<accession>A0A9N8DTR9</accession>
<feature type="region of interest" description="Disordered" evidence="1">
    <location>
        <begin position="85"/>
        <end position="161"/>
    </location>
</feature>
<feature type="compositionally biased region" description="Polar residues" evidence="1">
    <location>
        <begin position="198"/>
        <end position="210"/>
    </location>
</feature>
<gene>
    <name evidence="3" type="ORF">SEMRO_336_G120460.1</name>
</gene>
<evidence type="ECO:0000259" key="2">
    <source>
        <dbReference type="Pfam" id="PF03457"/>
    </source>
</evidence>
<dbReference type="GO" id="GO:0004386">
    <property type="term" value="F:helicase activity"/>
    <property type="evidence" value="ECO:0007669"/>
    <property type="project" value="UniProtKB-KW"/>
</dbReference>
<feature type="compositionally biased region" description="Basic residues" evidence="1">
    <location>
        <begin position="106"/>
        <end position="117"/>
    </location>
</feature>
<evidence type="ECO:0000313" key="3">
    <source>
        <dbReference type="EMBL" id="CAB9508185.1"/>
    </source>
</evidence>
<feature type="domain" description="Helicase-associated" evidence="2">
    <location>
        <begin position="21"/>
        <end position="76"/>
    </location>
</feature>
<evidence type="ECO:0000313" key="4">
    <source>
        <dbReference type="Proteomes" id="UP001153069"/>
    </source>
</evidence>
<sequence length="469" mass="53878">MPWKTFGAKIFVGKKIAVDIWNIKFQELVDFKEKHGHSRLPQSYPELGKWVSEQRDIFYQGRLCDERFERLKELGFTWDASKESSAAANLKTEEQEEGAISSAPMRRSHTTARKKRSSSALRRDKDRTSDSSSSSEEAPIQEGKSSGVPEKMQECDDDEEDRDFCQERVIEDAVNAVLEEKETEDEEGEGRGVDTAMSGKNGNANQGNDMSDSDEELSNDETTKPPPSKKLKHAGTGLQRLELLSRNGATVTRQSNEMTLNDLRKQVSDLQDIVQQQRRTLKLKHKVVLAQNGVYKDQEDTIERLRDTVKEQYDDINAKDKELKSLKMKLQEKREQDDATSSNTGTQDTNNDRIHNVPSRGRMLRNIQDQRIELLEAEKELLQYDANNMQNKNTHGDVPSREQLLRKIQDQRIGLLEEENKLLRFDANMQNTHTDQLSGWAEDDANEICALQRQNEALQRRIEALERRE</sequence>
<dbReference type="Gene3D" id="6.10.140.530">
    <property type="match status" value="1"/>
</dbReference>
<dbReference type="Pfam" id="PF03457">
    <property type="entry name" value="HA"/>
    <property type="match status" value="1"/>
</dbReference>
<feature type="compositionally biased region" description="Polar residues" evidence="1">
    <location>
        <begin position="339"/>
        <end position="349"/>
    </location>
</feature>
<keyword evidence="4" id="KW-1185">Reference proteome</keyword>
<organism evidence="3 4">
    <name type="scientific">Seminavis robusta</name>
    <dbReference type="NCBI Taxonomy" id="568900"/>
    <lineage>
        <taxon>Eukaryota</taxon>
        <taxon>Sar</taxon>
        <taxon>Stramenopiles</taxon>
        <taxon>Ochrophyta</taxon>
        <taxon>Bacillariophyta</taxon>
        <taxon>Bacillariophyceae</taxon>
        <taxon>Bacillariophycidae</taxon>
        <taxon>Naviculales</taxon>
        <taxon>Naviculaceae</taxon>
        <taxon>Seminavis</taxon>
    </lineage>
</organism>
<dbReference type="PANTHER" id="PTHR33418">
    <property type="entry name" value="HELICASE-ASSOCIATED"/>
    <property type="match status" value="1"/>
</dbReference>
<comment type="caution">
    <text evidence="3">The sequence shown here is derived from an EMBL/GenBank/DDBJ whole genome shotgun (WGS) entry which is preliminary data.</text>
</comment>
<dbReference type="PANTHER" id="PTHR33418:SF1">
    <property type="entry name" value="HELICASE-ASSOCIATED DOMAIN-CONTAINING PROTEIN"/>
    <property type="match status" value="1"/>
</dbReference>